<dbReference type="Proteomes" id="UP000405805">
    <property type="component" value="Unassembled WGS sequence"/>
</dbReference>
<protein>
    <recommendedName>
        <fullName evidence="2">Ribosomal silencing factor RsfS</fullName>
    </recommendedName>
</protein>
<comment type="subcellular location">
    <subcellularLocation>
        <location evidence="2">Cytoplasm</location>
    </subcellularLocation>
</comment>
<keyword evidence="2" id="KW-0963">Cytoplasm</keyword>
<evidence type="ECO:0000313" key="11">
    <source>
        <dbReference type="Proteomes" id="UP000442105"/>
    </source>
</evidence>
<evidence type="ECO:0000313" key="12">
    <source>
        <dbReference type="Proteomes" id="UP000477980"/>
    </source>
</evidence>
<dbReference type="InterPro" id="IPR043519">
    <property type="entry name" value="NT_sf"/>
</dbReference>
<evidence type="ECO:0000313" key="6">
    <source>
        <dbReference type="EMBL" id="MQO09977.1"/>
    </source>
</evidence>
<comment type="subunit">
    <text evidence="2">Interacts with ribosomal protein uL14 (rplN).</text>
</comment>
<dbReference type="Proteomes" id="UP000442105">
    <property type="component" value="Unassembled WGS sequence"/>
</dbReference>
<dbReference type="EMBL" id="VZAH01000056">
    <property type="protein sequence ID" value="MQP13861.1"/>
    <property type="molecule type" value="Genomic_DNA"/>
</dbReference>
<dbReference type="GO" id="GO:0043023">
    <property type="term" value="F:ribosomal large subunit binding"/>
    <property type="evidence" value="ECO:0007669"/>
    <property type="project" value="TreeGrafter"/>
</dbReference>
<reference evidence="4" key="4">
    <citation type="submission" date="2022-11" db="EMBL/GenBank/DDBJ databases">
        <title>Genomic repertoires linked with pathogenic potency of arthritogenic Prevotella copri isolated from the gut of rheumatoid arthritis patients.</title>
        <authorList>
            <person name="Nii T."/>
            <person name="Maeda Y."/>
            <person name="Motooka D."/>
            <person name="Naito M."/>
            <person name="Matsumoto Y."/>
            <person name="Ogawa T."/>
            <person name="Oguro-Igashira E."/>
            <person name="Kishikawa T."/>
            <person name="Yamashita M."/>
            <person name="Koizumi S."/>
            <person name="Kurakawa T."/>
            <person name="Okumura R."/>
            <person name="Kayama H."/>
            <person name="Murakami M."/>
            <person name="Sakaguchi T."/>
            <person name="Das B."/>
            <person name="Nakamura S."/>
            <person name="Okada Y."/>
            <person name="Kumanogoh A."/>
            <person name="Takeda K."/>
        </authorList>
    </citation>
    <scope>NUCLEOTIDE SEQUENCE</scope>
    <source>
        <strain evidence="4">F3-75</strain>
    </source>
</reference>
<gene>
    <name evidence="2 7" type="primary">rsfS</name>
    <name evidence="8" type="ORF">CFT61_13155</name>
    <name evidence="7" type="ORF">F7D25_05455</name>
    <name evidence="6" type="ORF">F7D57_09720</name>
    <name evidence="5" type="ORF">F7D95_07390</name>
    <name evidence="3" type="ORF">NNC64_00595</name>
    <name evidence="4" type="ORF">ONT16_15750</name>
</gene>
<dbReference type="GO" id="GO:0005737">
    <property type="term" value="C:cytoplasm"/>
    <property type="evidence" value="ECO:0007669"/>
    <property type="project" value="UniProtKB-SubCell"/>
</dbReference>
<reference evidence="10 11" key="2">
    <citation type="submission" date="2019-09" db="EMBL/GenBank/DDBJ databases">
        <title>Distinct polysaccharide growth profiles of human intestinal Prevotella copri isolates.</title>
        <authorList>
            <person name="Fehlner-Peach H."/>
            <person name="Magnabosco C."/>
            <person name="Raghavan V."/>
            <person name="Scher J.U."/>
            <person name="Tett A."/>
            <person name="Cox L.M."/>
            <person name="Gottsegen C."/>
            <person name="Watters A."/>
            <person name="Wiltshire- Gordon J.D."/>
            <person name="Segata N."/>
            <person name="Bonneau R."/>
            <person name="Littman D.R."/>
        </authorList>
    </citation>
    <scope>NUCLEOTIDE SEQUENCE [LARGE SCALE GENOMIC DNA]</scope>
    <source>
        <strain evidence="10">iA624</strain>
        <strain evidence="6">IA624</strain>
        <strain evidence="12">iAA917</strain>
        <strain evidence="7">IAA917</strain>
        <strain evidence="11">iAQ1179</strain>
        <strain evidence="5">IAQ1179</strain>
    </source>
</reference>
<dbReference type="Gene3D" id="3.30.460.10">
    <property type="entry name" value="Beta Polymerase, domain 2"/>
    <property type="match status" value="1"/>
</dbReference>
<dbReference type="RefSeq" id="WP_089544864.1">
    <property type="nucleotide sequence ID" value="NZ_CABOGV010000002.1"/>
</dbReference>
<dbReference type="SUPFAM" id="SSF81301">
    <property type="entry name" value="Nucleotidyltransferase"/>
    <property type="match status" value="1"/>
</dbReference>
<dbReference type="PANTHER" id="PTHR21043:SF0">
    <property type="entry name" value="MITOCHONDRIAL ASSEMBLY OF RIBOSOMAL LARGE SUBUNIT PROTEIN 1"/>
    <property type="match status" value="1"/>
</dbReference>
<dbReference type="Proteomes" id="UP001205531">
    <property type="component" value="Unassembled WGS sequence"/>
</dbReference>
<dbReference type="InterPro" id="IPR004394">
    <property type="entry name" value="Iojap/RsfS/C7orf30"/>
</dbReference>
<dbReference type="EMBL" id="VZCW01000200">
    <property type="protein sequence ID" value="MQN12645.1"/>
    <property type="molecule type" value="Genomic_DNA"/>
</dbReference>
<evidence type="ECO:0000313" key="7">
    <source>
        <dbReference type="EMBL" id="MQP13861.1"/>
    </source>
</evidence>
<dbReference type="Proteomes" id="UP000215155">
    <property type="component" value="Unassembled WGS sequence"/>
</dbReference>
<dbReference type="EMBL" id="JAPDVK010000004">
    <property type="protein sequence ID" value="MCW4129670.1"/>
    <property type="molecule type" value="Genomic_DNA"/>
</dbReference>
<dbReference type="Proteomes" id="UP000477980">
    <property type="component" value="Unassembled WGS sequence"/>
</dbReference>
<dbReference type="EMBL" id="JANDWZ010000001">
    <property type="protein sequence ID" value="MCP9563074.1"/>
    <property type="molecule type" value="Genomic_DNA"/>
</dbReference>
<dbReference type="EMBL" id="NMPZ01000025">
    <property type="protein sequence ID" value="OXL43036.1"/>
    <property type="molecule type" value="Genomic_DNA"/>
</dbReference>
<comment type="caution">
    <text evidence="7">The sequence shown here is derived from an EMBL/GenBank/DDBJ whole genome shotgun (WGS) entry which is preliminary data.</text>
</comment>
<evidence type="ECO:0000313" key="4">
    <source>
        <dbReference type="EMBL" id="MCW4129670.1"/>
    </source>
</evidence>
<dbReference type="NCBIfam" id="TIGR00090">
    <property type="entry name" value="rsfS_iojap_ybeB"/>
    <property type="match status" value="1"/>
</dbReference>
<dbReference type="Proteomes" id="UP001209344">
    <property type="component" value="Unassembled WGS sequence"/>
</dbReference>
<evidence type="ECO:0000313" key="5">
    <source>
        <dbReference type="EMBL" id="MQN12645.1"/>
    </source>
</evidence>
<evidence type="ECO:0000256" key="2">
    <source>
        <dbReference type="HAMAP-Rule" id="MF_01477"/>
    </source>
</evidence>
<keyword evidence="2" id="KW-0678">Repressor</keyword>
<comment type="similarity">
    <text evidence="1 2">Belongs to the Iojap/RsfS family.</text>
</comment>
<accession>A0A229I2G9</accession>
<dbReference type="AlphaFoldDB" id="A0A229I2G9"/>
<dbReference type="OrthoDB" id="9793681at2"/>
<evidence type="ECO:0000313" key="8">
    <source>
        <dbReference type="EMBL" id="OXL43036.1"/>
    </source>
</evidence>
<proteinExistence type="inferred from homology"/>
<reference evidence="8 9" key="1">
    <citation type="submission" date="2017-07" db="EMBL/GenBank/DDBJ databases">
        <title>Draft genome sequence of Prevotella copri isolated from the gut of healthy adult Indian.</title>
        <authorList>
            <person name="Das B."/>
            <person name="Bag S."/>
            <person name="Ghosh T.S."/>
        </authorList>
    </citation>
    <scope>NUCLEOTIDE SEQUENCE [LARGE SCALE GENOMIC DNA]</scope>
    <source>
        <strain evidence="8 9">Indica</strain>
    </source>
</reference>
<dbReference type="PANTHER" id="PTHR21043">
    <property type="entry name" value="IOJAP SUPERFAMILY ORTHOLOG"/>
    <property type="match status" value="1"/>
</dbReference>
<keyword evidence="2" id="KW-0810">Translation regulation</keyword>
<evidence type="ECO:0000313" key="9">
    <source>
        <dbReference type="Proteomes" id="UP000215155"/>
    </source>
</evidence>
<reference evidence="3" key="3">
    <citation type="submission" date="2022-07" db="EMBL/GenBank/DDBJ databases">
        <title>Prevotella copri.</title>
        <authorList>
            <person name="Yang C."/>
        </authorList>
    </citation>
    <scope>NUCLEOTIDE SEQUENCE</scope>
    <source>
        <strain evidence="3">HF2107</strain>
    </source>
</reference>
<comment type="function">
    <text evidence="2">Functions as a ribosomal silencing factor. Interacts with ribosomal protein uL14 (rplN), blocking formation of intersubunit bridge B8. Prevents association of the 30S and 50S ribosomal subunits and the formation of functional ribosomes, thus repressing translation.</text>
</comment>
<dbReference type="EMBL" id="VZBP01000126">
    <property type="protein sequence ID" value="MQO09977.1"/>
    <property type="molecule type" value="Genomic_DNA"/>
</dbReference>
<sequence>MNTVKQLVETIKEGIQEKKGQDIVIADLSEMDGTIAKYFIICQGGSPTQVEAIAESVGDMCRKNLGEKPVNVAGLGNDQWVAMDFVDVLVHIFLPEVRAYYDLEHLWADAKLTHIPNLD</sequence>
<dbReference type="GO" id="GO:0017148">
    <property type="term" value="P:negative regulation of translation"/>
    <property type="evidence" value="ECO:0007669"/>
    <property type="project" value="UniProtKB-UniRule"/>
</dbReference>
<dbReference type="GO" id="GO:0090071">
    <property type="term" value="P:negative regulation of ribosome biogenesis"/>
    <property type="evidence" value="ECO:0007669"/>
    <property type="project" value="UniProtKB-UniRule"/>
</dbReference>
<evidence type="ECO:0000313" key="3">
    <source>
        <dbReference type="EMBL" id="MCP9563074.1"/>
    </source>
</evidence>
<dbReference type="GO" id="GO:0042256">
    <property type="term" value="P:cytosolic ribosome assembly"/>
    <property type="evidence" value="ECO:0007669"/>
    <property type="project" value="UniProtKB-UniRule"/>
</dbReference>
<organism evidence="7 12">
    <name type="scientific">Segatella copri</name>
    <dbReference type="NCBI Taxonomy" id="165179"/>
    <lineage>
        <taxon>Bacteria</taxon>
        <taxon>Pseudomonadati</taxon>
        <taxon>Bacteroidota</taxon>
        <taxon>Bacteroidia</taxon>
        <taxon>Bacteroidales</taxon>
        <taxon>Prevotellaceae</taxon>
        <taxon>Segatella</taxon>
    </lineage>
</organism>
<dbReference type="Pfam" id="PF02410">
    <property type="entry name" value="RsfS"/>
    <property type="match status" value="1"/>
</dbReference>
<dbReference type="HAMAP" id="MF_01477">
    <property type="entry name" value="Iojap_RsfS"/>
    <property type="match status" value="1"/>
</dbReference>
<evidence type="ECO:0000256" key="1">
    <source>
        <dbReference type="ARBA" id="ARBA00010574"/>
    </source>
</evidence>
<evidence type="ECO:0000313" key="10">
    <source>
        <dbReference type="Proteomes" id="UP000405805"/>
    </source>
</evidence>
<name>A0A229I2G9_9BACT</name>